<evidence type="ECO:0000313" key="2">
    <source>
        <dbReference type="Proteomes" id="UP001290101"/>
    </source>
</evidence>
<sequence>MHVTATDNHAVAQAVHDVGSALWFGGSVMGVAGVNKSGSDLTQGIDRIRVAESAWTRFSPAQWLGIGATILAGLQLTRTSRRRFALQRGYGSVGAAKAATVVLGAAATAYAAYCGTRIGRLAEQAHQRGDQVDVKDATISTAHTPPDLATWQRRQRISQYAVPALAGANIVLGSYLVQSYGTGTTAKGVVRRLLPD</sequence>
<reference evidence="1 2" key="1">
    <citation type="submission" date="2023-12" db="EMBL/GenBank/DDBJ databases">
        <title>Micromonospora sp. nov., isolated from Atacama Desert.</title>
        <authorList>
            <person name="Carro L."/>
            <person name="Golinska P."/>
            <person name="Klenk H.-P."/>
            <person name="Goodfellow M."/>
        </authorList>
    </citation>
    <scope>NUCLEOTIDE SEQUENCE [LARGE SCALE GENOMIC DNA]</scope>
    <source>
        <strain evidence="1 2">4G53</strain>
    </source>
</reference>
<evidence type="ECO:0000313" key="1">
    <source>
        <dbReference type="EMBL" id="MDZ5489799.1"/>
    </source>
</evidence>
<gene>
    <name evidence="1" type="ORF">U2F25_10040</name>
</gene>
<dbReference type="Proteomes" id="UP001290101">
    <property type="component" value="Unassembled WGS sequence"/>
</dbReference>
<name>A0ABU5JBJ7_9ACTN</name>
<proteinExistence type="predicted"/>
<organism evidence="1 2">
    <name type="scientific">Micromonospora sicca</name>
    <dbReference type="NCBI Taxonomy" id="2202420"/>
    <lineage>
        <taxon>Bacteria</taxon>
        <taxon>Bacillati</taxon>
        <taxon>Actinomycetota</taxon>
        <taxon>Actinomycetes</taxon>
        <taxon>Micromonosporales</taxon>
        <taxon>Micromonosporaceae</taxon>
        <taxon>Micromonospora</taxon>
    </lineage>
</organism>
<dbReference type="EMBL" id="JAXOTQ010000010">
    <property type="protein sequence ID" value="MDZ5489799.1"/>
    <property type="molecule type" value="Genomic_DNA"/>
</dbReference>
<protein>
    <recommendedName>
        <fullName evidence="3">DUF4235 domain-containing protein</fullName>
    </recommendedName>
</protein>
<evidence type="ECO:0008006" key="3">
    <source>
        <dbReference type="Google" id="ProtNLM"/>
    </source>
</evidence>
<keyword evidence="2" id="KW-1185">Reference proteome</keyword>
<accession>A0ABU5JBJ7</accession>
<comment type="caution">
    <text evidence="1">The sequence shown here is derived from an EMBL/GenBank/DDBJ whole genome shotgun (WGS) entry which is preliminary data.</text>
</comment>
<dbReference type="RefSeq" id="WP_322440085.1">
    <property type="nucleotide sequence ID" value="NZ_JAXOTQ010000010.1"/>
</dbReference>